<evidence type="ECO:0000256" key="1">
    <source>
        <dbReference type="ARBA" id="ARBA00010476"/>
    </source>
</evidence>
<comment type="subunit">
    <text evidence="4">Interacts with HscA and stimulates its ATPase activity.</text>
</comment>
<dbReference type="CDD" id="cd06257">
    <property type="entry name" value="DnaJ"/>
    <property type="match status" value="1"/>
</dbReference>
<dbReference type="RefSeq" id="WP_209286395.1">
    <property type="nucleotide sequence ID" value="NZ_JACVEW010000004.1"/>
</dbReference>
<comment type="similarity">
    <text evidence="1 4">Belongs to the HscB family.</text>
</comment>
<dbReference type="InterPro" id="IPR036386">
    <property type="entry name" value="HscB_C_sf"/>
</dbReference>
<sequence length="176" mass="20360">MDITQNYFEFLGLPVSFDVDPAQLSERYRALQQELHPDRHSHQSEREQRIAVQYTTYLNEALATLKSPLKRAQYLLSLQGVDTLSDSRKQLDPMFLMEQMELRERVAEATDHADPEAELDALEQQVDAEIKGLEAGFAKAWGNSNLEEAEQVVRKMQFMVKLRTEVEALEDRLFDD</sequence>
<name>A0ABS3Z9R4_9GAMM</name>
<dbReference type="Gene3D" id="1.10.287.110">
    <property type="entry name" value="DnaJ domain"/>
    <property type="match status" value="1"/>
</dbReference>
<evidence type="ECO:0000256" key="3">
    <source>
        <dbReference type="ARBA" id="ARBA00025596"/>
    </source>
</evidence>
<keyword evidence="2 4" id="KW-0143">Chaperone</keyword>
<gene>
    <name evidence="4 6" type="primary">hscB</name>
    <name evidence="6" type="ORF">H9C73_03420</name>
</gene>
<dbReference type="InterPro" id="IPR009073">
    <property type="entry name" value="HscB_oligo_C"/>
</dbReference>
<dbReference type="SUPFAM" id="SSF47144">
    <property type="entry name" value="HSC20 (HSCB), C-terminal oligomerisation domain"/>
    <property type="match status" value="1"/>
</dbReference>
<dbReference type="InterPro" id="IPR001623">
    <property type="entry name" value="DnaJ_domain"/>
</dbReference>
<dbReference type="SUPFAM" id="SSF46565">
    <property type="entry name" value="Chaperone J-domain"/>
    <property type="match status" value="1"/>
</dbReference>
<dbReference type="EMBL" id="JACVEW010000004">
    <property type="protein sequence ID" value="MBP0047774.1"/>
    <property type="molecule type" value="Genomic_DNA"/>
</dbReference>
<proteinExistence type="inferred from homology"/>
<comment type="caution">
    <text evidence="6">The sequence shown here is derived from an EMBL/GenBank/DDBJ whole genome shotgun (WGS) entry which is preliminary data.</text>
</comment>
<organism evidence="6 7">
    <name type="scientific">Marinobacterium alkalitolerans</name>
    <dbReference type="NCBI Taxonomy" id="1542925"/>
    <lineage>
        <taxon>Bacteria</taxon>
        <taxon>Pseudomonadati</taxon>
        <taxon>Pseudomonadota</taxon>
        <taxon>Gammaproteobacteria</taxon>
        <taxon>Oceanospirillales</taxon>
        <taxon>Oceanospirillaceae</taxon>
        <taxon>Marinobacterium</taxon>
    </lineage>
</organism>
<dbReference type="Gene3D" id="1.20.1280.20">
    <property type="entry name" value="HscB, C-terminal domain"/>
    <property type="match status" value="1"/>
</dbReference>
<accession>A0ABS3Z9R4</accession>
<evidence type="ECO:0000313" key="6">
    <source>
        <dbReference type="EMBL" id="MBP0047774.1"/>
    </source>
</evidence>
<feature type="domain" description="J" evidence="5">
    <location>
        <begin position="6"/>
        <end position="78"/>
    </location>
</feature>
<dbReference type="PROSITE" id="PS50076">
    <property type="entry name" value="DNAJ_2"/>
    <property type="match status" value="1"/>
</dbReference>
<dbReference type="InterPro" id="IPR004640">
    <property type="entry name" value="HscB"/>
</dbReference>
<protein>
    <recommendedName>
        <fullName evidence="4">Co-chaperone protein HscB homolog</fullName>
    </recommendedName>
</protein>
<dbReference type="SMART" id="SM00271">
    <property type="entry name" value="DnaJ"/>
    <property type="match status" value="1"/>
</dbReference>
<dbReference type="PANTHER" id="PTHR14021">
    <property type="entry name" value="IRON-SULFUR CLUSTER CO-CHAPERONE PROTEIN HSCB"/>
    <property type="match status" value="1"/>
</dbReference>
<dbReference type="Proteomes" id="UP000810171">
    <property type="component" value="Unassembled WGS sequence"/>
</dbReference>
<evidence type="ECO:0000256" key="2">
    <source>
        <dbReference type="ARBA" id="ARBA00023186"/>
    </source>
</evidence>
<dbReference type="InterPro" id="IPR036869">
    <property type="entry name" value="J_dom_sf"/>
</dbReference>
<evidence type="ECO:0000313" key="7">
    <source>
        <dbReference type="Proteomes" id="UP000810171"/>
    </source>
</evidence>
<dbReference type="PANTHER" id="PTHR14021:SF15">
    <property type="entry name" value="IRON-SULFUR CLUSTER CO-CHAPERONE PROTEIN HSCB"/>
    <property type="match status" value="1"/>
</dbReference>
<dbReference type="HAMAP" id="MF_00682">
    <property type="entry name" value="HscB"/>
    <property type="match status" value="1"/>
</dbReference>
<dbReference type="NCBIfam" id="TIGR00714">
    <property type="entry name" value="hscB"/>
    <property type="match status" value="1"/>
</dbReference>
<dbReference type="Pfam" id="PF07743">
    <property type="entry name" value="HSCB_C"/>
    <property type="match status" value="1"/>
</dbReference>
<evidence type="ECO:0000259" key="5">
    <source>
        <dbReference type="PROSITE" id="PS50076"/>
    </source>
</evidence>
<evidence type="ECO:0000256" key="4">
    <source>
        <dbReference type="HAMAP-Rule" id="MF_00682"/>
    </source>
</evidence>
<reference evidence="6 7" key="1">
    <citation type="submission" date="2020-09" db="EMBL/GenBank/DDBJ databases">
        <authorList>
            <person name="Tanuku N.R.S."/>
        </authorList>
    </citation>
    <scope>NUCLEOTIDE SEQUENCE [LARGE SCALE GENOMIC DNA]</scope>
    <source>
        <strain evidence="6 7">AK62</strain>
    </source>
</reference>
<keyword evidence="7" id="KW-1185">Reference proteome</keyword>
<dbReference type="Pfam" id="PF00226">
    <property type="entry name" value="DnaJ"/>
    <property type="match status" value="1"/>
</dbReference>
<comment type="function">
    <text evidence="3 4">Co-chaperone involved in the maturation of iron-sulfur cluster-containing proteins. Seems to help targeting proteins to be folded toward HscA.</text>
</comment>